<reference evidence="2 3" key="1">
    <citation type="submission" date="2017-06" db="EMBL/GenBank/DDBJ databases">
        <authorList>
            <person name="Kim H.J."/>
            <person name="Triplett B.A."/>
        </authorList>
    </citation>
    <scope>NUCLEOTIDE SEQUENCE [LARGE SCALE GENOMIC DNA]</scope>
    <source>
        <strain evidence="2 3">DSM 22179</strain>
    </source>
</reference>
<protein>
    <submittedName>
        <fullName evidence="2">Uncharacterized protein</fullName>
    </submittedName>
</protein>
<proteinExistence type="predicted"/>
<dbReference type="Proteomes" id="UP000198122">
    <property type="component" value="Unassembled WGS sequence"/>
</dbReference>
<gene>
    <name evidence="2" type="ORF">SAMN05445756_0657</name>
</gene>
<sequence>MRSDSQSPTSSSDATTSSSQKASESTESRYWPATEGEELCGVMTSVEGRRGDTEVVFQGEEAEITFTQPKNATPKG</sequence>
<dbReference type="RefSeq" id="WP_088817629.1">
    <property type="nucleotide sequence ID" value="NZ_FYEZ01000001.1"/>
</dbReference>
<feature type="region of interest" description="Disordered" evidence="1">
    <location>
        <begin position="1"/>
        <end position="36"/>
    </location>
</feature>
<organism evidence="2 3">
    <name type="scientific">Kytococcus aerolatus</name>
    <dbReference type="NCBI Taxonomy" id="592308"/>
    <lineage>
        <taxon>Bacteria</taxon>
        <taxon>Bacillati</taxon>
        <taxon>Actinomycetota</taxon>
        <taxon>Actinomycetes</taxon>
        <taxon>Micrococcales</taxon>
        <taxon>Kytococcaceae</taxon>
        <taxon>Kytococcus</taxon>
    </lineage>
</organism>
<dbReference type="AlphaFoldDB" id="A0A212T8A3"/>
<dbReference type="OrthoDB" id="9917313at2"/>
<evidence type="ECO:0000256" key="1">
    <source>
        <dbReference type="SAM" id="MobiDB-lite"/>
    </source>
</evidence>
<evidence type="ECO:0000313" key="3">
    <source>
        <dbReference type="Proteomes" id="UP000198122"/>
    </source>
</evidence>
<feature type="compositionally biased region" description="Low complexity" evidence="1">
    <location>
        <begin position="1"/>
        <end position="25"/>
    </location>
</feature>
<dbReference type="EMBL" id="FYEZ01000001">
    <property type="protein sequence ID" value="SNC62283.1"/>
    <property type="molecule type" value="Genomic_DNA"/>
</dbReference>
<evidence type="ECO:0000313" key="2">
    <source>
        <dbReference type="EMBL" id="SNC62283.1"/>
    </source>
</evidence>
<name>A0A212T8A3_9MICO</name>
<keyword evidence="3" id="KW-1185">Reference proteome</keyword>
<accession>A0A212T8A3</accession>